<dbReference type="WBParaSite" id="SRAE_2000054300.1">
    <property type="protein sequence ID" value="SRAE_2000054300.1"/>
    <property type="gene ID" value="WBGene00260738"/>
</dbReference>
<protein>
    <submittedName>
        <fullName evidence="2 4">Uncharacterized protein</fullName>
    </submittedName>
</protein>
<dbReference type="GeneID" id="36378232"/>
<name>A0A090LCM2_STRRB</name>
<gene>
    <name evidence="2 4 5" type="ORF">SRAE_2000054300</name>
</gene>
<proteinExistence type="predicted"/>
<evidence type="ECO:0000313" key="3">
    <source>
        <dbReference type="Proteomes" id="UP000035682"/>
    </source>
</evidence>
<evidence type="ECO:0000313" key="2">
    <source>
        <dbReference type="EMBL" id="CEF65868.1"/>
    </source>
</evidence>
<reference evidence="2 3" key="1">
    <citation type="submission" date="2014-09" db="EMBL/GenBank/DDBJ databases">
        <authorList>
            <person name="Martin A.A."/>
        </authorList>
    </citation>
    <scope>NUCLEOTIDE SEQUENCE</scope>
    <source>
        <strain evidence="3">ED321</strain>
        <strain evidence="2">ED321 Heterogonic</strain>
    </source>
</reference>
<keyword evidence="3" id="KW-1185">Reference proteome</keyword>
<dbReference type="Proteomes" id="UP000035682">
    <property type="component" value="Unplaced"/>
</dbReference>
<evidence type="ECO:0000313" key="4">
    <source>
        <dbReference type="WBParaSite" id="SRAE_2000054300.1"/>
    </source>
</evidence>
<dbReference type="RefSeq" id="XP_024505068.1">
    <property type="nucleotide sequence ID" value="XM_024651386.1"/>
</dbReference>
<feature type="chain" id="PRO_5015030690" evidence="1">
    <location>
        <begin position="22"/>
        <end position="121"/>
    </location>
</feature>
<sequence>MTISLLFQYIILLIFLHELYSFQISINLDKNNHYDVNNFEEFAKVTLDEFKKCLPIFYKCLSWNDIHEERFKVCNNFYDINFMKNFDAMKEIYYELDIEIHRCWKFINPFTPNMDDFFYAN</sequence>
<reference evidence="4" key="2">
    <citation type="submission" date="2020-12" db="UniProtKB">
        <authorList>
            <consortium name="WormBaseParasite"/>
        </authorList>
    </citation>
    <scope>IDENTIFICATION</scope>
</reference>
<evidence type="ECO:0000256" key="1">
    <source>
        <dbReference type="SAM" id="SignalP"/>
    </source>
</evidence>
<keyword evidence="1" id="KW-0732">Signal</keyword>
<feature type="signal peptide" evidence="1">
    <location>
        <begin position="1"/>
        <end position="21"/>
    </location>
</feature>
<dbReference type="CTD" id="36378232"/>
<evidence type="ECO:0000313" key="5">
    <source>
        <dbReference type="WormBase" id="SRAE_2000054300"/>
    </source>
</evidence>
<dbReference type="WormBase" id="SRAE_2000054300">
    <property type="protein sequence ID" value="SRP00587"/>
    <property type="gene ID" value="WBGene00260738"/>
</dbReference>
<organism evidence="2">
    <name type="scientific">Strongyloides ratti</name>
    <name type="common">Parasitic roundworm</name>
    <dbReference type="NCBI Taxonomy" id="34506"/>
    <lineage>
        <taxon>Eukaryota</taxon>
        <taxon>Metazoa</taxon>
        <taxon>Ecdysozoa</taxon>
        <taxon>Nematoda</taxon>
        <taxon>Chromadorea</taxon>
        <taxon>Rhabditida</taxon>
        <taxon>Tylenchina</taxon>
        <taxon>Panagrolaimomorpha</taxon>
        <taxon>Strongyloidoidea</taxon>
        <taxon>Strongyloididae</taxon>
        <taxon>Strongyloides</taxon>
    </lineage>
</organism>
<accession>A0A090LCM2</accession>
<dbReference type="EMBL" id="LN609529">
    <property type="protein sequence ID" value="CEF65868.1"/>
    <property type="molecule type" value="Genomic_DNA"/>
</dbReference>
<dbReference type="AlphaFoldDB" id="A0A090LCM2"/>